<dbReference type="AlphaFoldDB" id="A0ABD3QXN2"/>
<dbReference type="EMBL" id="JABMIG020000004">
    <property type="protein sequence ID" value="KAL3805013.1"/>
    <property type="molecule type" value="Genomic_DNA"/>
</dbReference>
<keyword evidence="3" id="KW-1185">Reference proteome</keyword>
<gene>
    <name evidence="2" type="ORF">HJC23_003241</name>
</gene>
<evidence type="ECO:0000313" key="2">
    <source>
        <dbReference type="EMBL" id="KAL3805013.1"/>
    </source>
</evidence>
<proteinExistence type="predicted"/>
<comment type="caution">
    <text evidence="2">The sequence shown here is derived from an EMBL/GenBank/DDBJ whole genome shotgun (WGS) entry which is preliminary data.</text>
</comment>
<feature type="domain" description="GH18" evidence="1">
    <location>
        <begin position="4"/>
        <end position="127"/>
    </location>
</feature>
<organism evidence="2 3">
    <name type="scientific">Cyclotella cryptica</name>
    <dbReference type="NCBI Taxonomy" id="29204"/>
    <lineage>
        <taxon>Eukaryota</taxon>
        <taxon>Sar</taxon>
        <taxon>Stramenopiles</taxon>
        <taxon>Ochrophyta</taxon>
        <taxon>Bacillariophyta</taxon>
        <taxon>Coscinodiscophyceae</taxon>
        <taxon>Thalassiosirophycidae</taxon>
        <taxon>Stephanodiscales</taxon>
        <taxon>Stephanodiscaceae</taxon>
        <taxon>Cyclotella</taxon>
    </lineage>
</organism>
<dbReference type="InterPro" id="IPR017853">
    <property type="entry name" value="GH"/>
</dbReference>
<sequence length="274" mass="30749">GDSRLVAYVGNWQTCPTDEQVAAYSHLIIASAISYVQAPNKVICSQECGVDGTVLVCENTNRQDLIDRWQSMGKKVMMHFGGEEMGSSCNYYSATQEMGATLETVLVTIVENQRLDGINIDYEYCYNITDTQCSGCKQRSSLYLDENAQIFLNLSTLNLRKKLDAVQICLIMSQWIRKKFYCYAHFWLVALDLLPDSVYYQILKARNEDLYFLMPQFYNGLTCPDKHGVDGGAMSAAGMFADMANGIFQEQPDKVVFGFCLSGCSEHDSNTNSD</sequence>
<reference evidence="2 3" key="1">
    <citation type="journal article" date="2020" name="G3 (Bethesda)">
        <title>Improved Reference Genome for Cyclotella cryptica CCMP332, a Model for Cell Wall Morphogenesis, Salinity Adaptation, and Lipid Production in Diatoms (Bacillariophyta).</title>
        <authorList>
            <person name="Roberts W.R."/>
            <person name="Downey K.M."/>
            <person name="Ruck E.C."/>
            <person name="Traller J.C."/>
            <person name="Alverson A.J."/>
        </authorList>
    </citation>
    <scope>NUCLEOTIDE SEQUENCE [LARGE SCALE GENOMIC DNA]</scope>
    <source>
        <strain evidence="2 3">CCMP332</strain>
    </source>
</reference>
<feature type="non-terminal residue" evidence="2">
    <location>
        <position position="1"/>
    </location>
</feature>
<dbReference type="SUPFAM" id="SSF51445">
    <property type="entry name" value="(Trans)glycosidases"/>
    <property type="match status" value="1"/>
</dbReference>
<accession>A0ABD3QXN2</accession>
<dbReference type="InterPro" id="IPR001223">
    <property type="entry name" value="Glyco_hydro18_cat"/>
</dbReference>
<dbReference type="Gene3D" id="3.20.20.80">
    <property type="entry name" value="Glycosidases"/>
    <property type="match status" value="1"/>
</dbReference>
<dbReference type="Pfam" id="PF00704">
    <property type="entry name" value="Glyco_hydro_18"/>
    <property type="match status" value="1"/>
</dbReference>
<evidence type="ECO:0000313" key="3">
    <source>
        <dbReference type="Proteomes" id="UP001516023"/>
    </source>
</evidence>
<protein>
    <recommendedName>
        <fullName evidence="1">GH18 domain-containing protein</fullName>
    </recommendedName>
</protein>
<dbReference type="Proteomes" id="UP001516023">
    <property type="component" value="Unassembled WGS sequence"/>
</dbReference>
<evidence type="ECO:0000259" key="1">
    <source>
        <dbReference type="Pfam" id="PF00704"/>
    </source>
</evidence>
<name>A0ABD3QXN2_9STRA</name>